<dbReference type="EMBL" id="JADBJN010000003">
    <property type="protein sequence ID" value="KAG5670400.1"/>
    <property type="molecule type" value="Genomic_DNA"/>
</dbReference>
<comment type="caution">
    <text evidence="2">The sequence shown here is derived from an EMBL/GenBank/DDBJ whole genome shotgun (WGS) entry which is preliminary data.</text>
</comment>
<dbReference type="AlphaFoldDB" id="A0A9J6BL11"/>
<accession>A0A9J6BL11</accession>
<dbReference type="CDD" id="cd14733">
    <property type="entry name" value="BACK"/>
    <property type="match status" value="1"/>
</dbReference>
<dbReference type="PANTHER" id="PTHR24413">
    <property type="entry name" value="SPECKLE-TYPE POZ PROTEIN"/>
    <property type="match status" value="1"/>
</dbReference>
<gene>
    <name evidence="2" type="ORF">PVAND_000668</name>
</gene>
<organism evidence="2 3">
    <name type="scientific">Polypedilum vanderplanki</name>
    <name type="common">Sleeping chironomid midge</name>
    <dbReference type="NCBI Taxonomy" id="319348"/>
    <lineage>
        <taxon>Eukaryota</taxon>
        <taxon>Metazoa</taxon>
        <taxon>Ecdysozoa</taxon>
        <taxon>Arthropoda</taxon>
        <taxon>Hexapoda</taxon>
        <taxon>Insecta</taxon>
        <taxon>Pterygota</taxon>
        <taxon>Neoptera</taxon>
        <taxon>Endopterygota</taxon>
        <taxon>Diptera</taxon>
        <taxon>Nematocera</taxon>
        <taxon>Chironomoidea</taxon>
        <taxon>Chironomidae</taxon>
        <taxon>Chironominae</taxon>
        <taxon>Polypedilum</taxon>
        <taxon>Polypedilum</taxon>
    </lineage>
</organism>
<dbReference type="Gene3D" id="3.30.710.10">
    <property type="entry name" value="Potassium Channel Kv1.1, Chain A"/>
    <property type="match status" value="1"/>
</dbReference>
<dbReference type="Pfam" id="PF00651">
    <property type="entry name" value="BTB"/>
    <property type="match status" value="1"/>
</dbReference>
<dbReference type="Gene3D" id="1.25.40.420">
    <property type="match status" value="1"/>
</dbReference>
<protein>
    <recommendedName>
        <fullName evidence="1">BTB domain-containing protein</fullName>
    </recommendedName>
</protein>
<name>A0A9J6BL11_POLVA</name>
<dbReference type="PROSITE" id="PS50097">
    <property type="entry name" value="BTB"/>
    <property type="match status" value="1"/>
</dbReference>
<evidence type="ECO:0000313" key="2">
    <source>
        <dbReference type="EMBL" id="KAG5670400.1"/>
    </source>
</evidence>
<dbReference type="OrthoDB" id="7788529at2759"/>
<dbReference type="Proteomes" id="UP001107558">
    <property type="component" value="Chromosome 3"/>
</dbReference>
<proteinExistence type="predicted"/>
<dbReference type="InterPro" id="IPR000210">
    <property type="entry name" value="BTB/POZ_dom"/>
</dbReference>
<feature type="domain" description="BTB" evidence="1">
    <location>
        <begin position="144"/>
        <end position="209"/>
    </location>
</feature>
<dbReference type="CDD" id="cd18186">
    <property type="entry name" value="BTB_POZ_ZBTB_KLHL-like"/>
    <property type="match status" value="1"/>
</dbReference>
<keyword evidence="3" id="KW-1185">Reference proteome</keyword>
<dbReference type="InterPro" id="IPR011333">
    <property type="entry name" value="SKP1/BTB/POZ_sf"/>
</dbReference>
<evidence type="ECO:0000259" key="1">
    <source>
        <dbReference type="PROSITE" id="PS50097"/>
    </source>
</evidence>
<dbReference type="SMART" id="SM00225">
    <property type="entry name" value="BTB"/>
    <property type="match status" value="1"/>
</dbReference>
<reference evidence="2" key="1">
    <citation type="submission" date="2021-03" db="EMBL/GenBank/DDBJ databases">
        <title>Chromosome level genome of the anhydrobiotic midge Polypedilum vanderplanki.</title>
        <authorList>
            <person name="Yoshida Y."/>
            <person name="Kikawada T."/>
            <person name="Gusev O."/>
        </authorList>
    </citation>
    <scope>NUCLEOTIDE SEQUENCE</scope>
    <source>
        <strain evidence="2">NIAS01</strain>
        <tissue evidence="2">Whole body or cell culture</tissue>
    </source>
</reference>
<sequence length="309" mass="36800">MLFPIVKRKFEWKIENISKENVQIKYDTPQIQIYCGEFMTKWSFVFFTRITSQTNHLWVYKHSIDCNYFDGHFRAMVKNRAVCFLDLPTTETKKWAEFFKTEDLFDESFLENGTLTIHIDIEVKQVKEVPAVPDLCFFNDELYSDFQLISSDNKVFPIHRVIVAAKSPKLKIFIDKFAEQKKIILEDIDGSTLFELLKFIYTAEINYNWENILSLLKAATYYNEALKQKCVTYLINNLSIENIFEVLICAEESNEHCLKFECIKFIKNNYFQLRIQRQKDFDDLDKKFLYLIMDSIEMENSSIIKYTSK</sequence>
<dbReference type="SUPFAM" id="SSF54695">
    <property type="entry name" value="POZ domain"/>
    <property type="match status" value="1"/>
</dbReference>
<evidence type="ECO:0000313" key="3">
    <source>
        <dbReference type="Proteomes" id="UP001107558"/>
    </source>
</evidence>